<protein>
    <recommendedName>
        <fullName evidence="3">Microcin J25-processing protein McjB C-terminal domain-containing protein</fullName>
    </recommendedName>
</protein>
<sequence>MDISQYREHAFKVTDDNKLIDAYFTVFRQNKDNPGACHLSSSILYIILKELGYEATLCLGEVEIGSLRFDHSWVELDGKIYDSAISLGLENRKVSAPVFGDYFLDNLAKIENIIYGTQNHTLPDEPTKLILKKGFSHYMSAAPLRHGVWFLVKRACSDLRLRVSIEDLKEKYKNDQWIVKTPYKI</sequence>
<organism evidence="1 2">
    <name type="scientific">Cytobacillus spartinae</name>
    <dbReference type="NCBI Taxonomy" id="3299023"/>
    <lineage>
        <taxon>Bacteria</taxon>
        <taxon>Bacillati</taxon>
        <taxon>Bacillota</taxon>
        <taxon>Bacilli</taxon>
        <taxon>Bacillales</taxon>
        <taxon>Bacillaceae</taxon>
        <taxon>Cytobacillus</taxon>
    </lineage>
</organism>
<proteinExistence type="predicted"/>
<dbReference type="EMBL" id="JBIACK010000021">
    <property type="protein sequence ID" value="MFE8703914.1"/>
    <property type="molecule type" value="Genomic_DNA"/>
</dbReference>
<evidence type="ECO:0000313" key="1">
    <source>
        <dbReference type="EMBL" id="MFE8703914.1"/>
    </source>
</evidence>
<evidence type="ECO:0000313" key="2">
    <source>
        <dbReference type="Proteomes" id="UP001601059"/>
    </source>
</evidence>
<comment type="caution">
    <text evidence="1">The sequence shown here is derived from an EMBL/GenBank/DDBJ whole genome shotgun (WGS) entry which is preliminary data.</text>
</comment>
<gene>
    <name evidence="1" type="ORF">ACFYKX_25410</name>
</gene>
<evidence type="ECO:0008006" key="3">
    <source>
        <dbReference type="Google" id="ProtNLM"/>
    </source>
</evidence>
<name>A0ABW6KJJ8_9BACI</name>
<reference evidence="1 2" key="1">
    <citation type="submission" date="2024-08" db="EMBL/GenBank/DDBJ databases">
        <title>Two novel Cytobacillus novel species.</title>
        <authorList>
            <person name="Liu G."/>
        </authorList>
    </citation>
    <scope>NUCLEOTIDE SEQUENCE [LARGE SCALE GENOMIC DNA]</scope>
    <source>
        <strain evidence="1 2">FJAT-54145</strain>
    </source>
</reference>
<keyword evidence="2" id="KW-1185">Reference proteome</keyword>
<accession>A0ABW6KJJ8</accession>
<dbReference type="RefSeq" id="WP_389364838.1">
    <property type="nucleotide sequence ID" value="NZ_JBIACK010000021.1"/>
</dbReference>
<dbReference type="Proteomes" id="UP001601059">
    <property type="component" value="Unassembled WGS sequence"/>
</dbReference>